<name>A0ABT3SA51_9MYCO</name>
<feature type="transmembrane region" description="Helical" evidence="1">
    <location>
        <begin position="169"/>
        <end position="190"/>
    </location>
</feature>
<comment type="caution">
    <text evidence="2">The sequence shown here is derived from an EMBL/GenBank/DDBJ whole genome shotgun (WGS) entry which is preliminary data.</text>
</comment>
<sequence>MNRKMQLICVWCGPLCAVLFAIGAVFLGQFIPPLVAPSDGAATVARKFAEHTMAIRVGAMVSVISMSLIAPWGAVIAAQIRRTERRFPILTYVQVICVAVGTTVVVLMCMFWAVAAFRPGVYSDETVMVLNDIAYFLFLFTWTPFVVWALVIALAIFCDRSERPVYPRYVAYISLWTALLFCGAAGMEYFKTGPFAWNGVMALYIPVGVFFVWELALTIETIKNINRGRVDQADETIADPSPQLQEA</sequence>
<evidence type="ECO:0008006" key="4">
    <source>
        <dbReference type="Google" id="ProtNLM"/>
    </source>
</evidence>
<evidence type="ECO:0000256" key="1">
    <source>
        <dbReference type="SAM" id="Phobius"/>
    </source>
</evidence>
<protein>
    <recommendedName>
        <fullName evidence="4">DUF4386 domain-containing protein</fullName>
    </recommendedName>
</protein>
<gene>
    <name evidence="2" type="ORF">ORI27_06705</name>
</gene>
<dbReference type="RefSeq" id="WP_265995884.1">
    <property type="nucleotide sequence ID" value="NZ_JAPJDN010000004.1"/>
</dbReference>
<keyword evidence="3" id="KW-1185">Reference proteome</keyword>
<keyword evidence="1" id="KW-0472">Membrane</keyword>
<dbReference type="EMBL" id="JAPJDO010000004">
    <property type="protein sequence ID" value="MCX2936380.1"/>
    <property type="molecule type" value="Genomic_DNA"/>
</dbReference>
<evidence type="ECO:0000313" key="2">
    <source>
        <dbReference type="EMBL" id="MCX2936380.1"/>
    </source>
</evidence>
<accession>A0ABT3SA51</accession>
<keyword evidence="1" id="KW-1133">Transmembrane helix</keyword>
<keyword evidence="1" id="KW-0812">Transmembrane</keyword>
<feature type="transmembrane region" description="Helical" evidence="1">
    <location>
        <begin position="89"/>
        <end position="113"/>
    </location>
</feature>
<evidence type="ECO:0000313" key="3">
    <source>
        <dbReference type="Proteomes" id="UP001300745"/>
    </source>
</evidence>
<feature type="transmembrane region" description="Helical" evidence="1">
    <location>
        <begin position="133"/>
        <end position="157"/>
    </location>
</feature>
<feature type="transmembrane region" description="Helical" evidence="1">
    <location>
        <begin position="196"/>
        <end position="219"/>
    </location>
</feature>
<feature type="transmembrane region" description="Helical" evidence="1">
    <location>
        <begin position="53"/>
        <end position="77"/>
    </location>
</feature>
<organism evidence="2 3">
    <name type="scientific">Mycobacterium pinniadriaticum</name>
    <dbReference type="NCBI Taxonomy" id="2994102"/>
    <lineage>
        <taxon>Bacteria</taxon>
        <taxon>Bacillati</taxon>
        <taxon>Actinomycetota</taxon>
        <taxon>Actinomycetes</taxon>
        <taxon>Mycobacteriales</taxon>
        <taxon>Mycobacteriaceae</taxon>
        <taxon>Mycobacterium</taxon>
    </lineage>
</organism>
<reference evidence="2 3" key="1">
    <citation type="submission" date="2022-11" db="EMBL/GenBank/DDBJ databases">
        <title>Mycobacterium sp. nov.</title>
        <authorList>
            <person name="Papic B."/>
            <person name="Spicic S."/>
            <person name="Duvnjak S."/>
        </authorList>
    </citation>
    <scope>NUCLEOTIDE SEQUENCE [LARGE SCALE GENOMIC DNA]</scope>
    <source>
        <strain evidence="2 3">CVI_P4</strain>
    </source>
</reference>
<dbReference type="Proteomes" id="UP001300745">
    <property type="component" value="Unassembled WGS sequence"/>
</dbReference>
<proteinExistence type="predicted"/>